<dbReference type="AlphaFoldDB" id="A0A7V2ZMB8"/>
<organism evidence="7">
    <name type="scientific">Ignavibacterium album</name>
    <dbReference type="NCBI Taxonomy" id="591197"/>
    <lineage>
        <taxon>Bacteria</taxon>
        <taxon>Pseudomonadati</taxon>
        <taxon>Ignavibacteriota</taxon>
        <taxon>Ignavibacteria</taxon>
        <taxon>Ignavibacteriales</taxon>
        <taxon>Ignavibacteriaceae</taxon>
        <taxon>Ignavibacterium</taxon>
    </lineage>
</organism>
<feature type="domain" description="Cytochrome c" evidence="6">
    <location>
        <begin position="198"/>
        <end position="314"/>
    </location>
</feature>
<comment type="caution">
    <text evidence="7">The sequence shown here is derived from an EMBL/GenBank/DDBJ whole genome shotgun (WGS) entry which is preliminary data.</text>
</comment>
<dbReference type="PROSITE" id="PS51007">
    <property type="entry name" value="CYTC"/>
    <property type="match status" value="2"/>
</dbReference>
<dbReference type="SUPFAM" id="SSF46626">
    <property type="entry name" value="Cytochrome c"/>
    <property type="match status" value="2"/>
</dbReference>
<protein>
    <submittedName>
        <fullName evidence="7">C-type cytochrome</fullName>
    </submittedName>
</protein>
<dbReference type="PANTHER" id="PTHR35008:SF4">
    <property type="entry name" value="BLL4482 PROTEIN"/>
    <property type="match status" value="1"/>
</dbReference>
<sequence length="330" mass="35972">MKKLLSFLKWSAVTVLFLIIVFIVYALLKPESIYDSPYPEISASKDSTVIARGKYLVYGPAHCAYCHAPTNDFKKIEAGEIVPLSGGAVFALPIGNVYVPNITSDKTTGIGSFTDGEIARVLRYGVKKDGTALLDFMPFYDLSDEDLTAIVSYLRTEPAINNSVPKNDWNFLGKIVLALGMVKPMGDGIVPPAPECDSTAEYGKYLAGSVANCRGCHTKRDLKDGSYIGIDYAGDMQFEVLNENGHIIPGKHLVSPNLTPDKLTGRIASWTQDTFVKRFQAGRVIDGSPMPWGAFSRLSETDLKAIYKYLMTLNPVRSQTPAGVLGGDPE</sequence>
<proteinExistence type="predicted"/>
<dbReference type="EMBL" id="DSUJ01000011">
    <property type="protein sequence ID" value="HFI92616.1"/>
    <property type="molecule type" value="Genomic_DNA"/>
</dbReference>
<dbReference type="InterPro" id="IPR009056">
    <property type="entry name" value="Cyt_c-like_dom"/>
</dbReference>
<dbReference type="GO" id="GO:0046872">
    <property type="term" value="F:metal ion binding"/>
    <property type="evidence" value="ECO:0007669"/>
    <property type="project" value="UniProtKB-KW"/>
</dbReference>
<feature type="transmembrane region" description="Helical" evidence="5">
    <location>
        <begin position="7"/>
        <end position="28"/>
    </location>
</feature>
<dbReference type="Gene3D" id="1.10.760.10">
    <property type="entry name" value="Cytochrome c-like domain"/>
    <property type="match status" value="2"/>
</dbReference>
<keyword evidence="5" id="KW-0812">Transmembrane</keyword>
<dbReference type="GO" id="GO:0020037">
    <property type="term" value="F:heme binding"/>
    <property type="evidence" value="ECO:0007669"/>
    <property type="project" value="InterPro"/>
</dbReference>
<keyword evidence="1 4" id="KW-0349">Heme</keyword>
<evidence type="ECO:0000256" key="4">
    <source>
        <dbReference type="PROSITE-ProRule" id="PRU00433"/>
    </source>
</evidence>
<evidence type="ECO:0000313" key="7">
    <source>
        <dbReference type="EMBL" id="HFI92616.1"/>
    </source>
</evidence>
<evidence type="ECO:0000259" key="6">
    <source>
        <dbReference type="PROSITE" id="PS51007"/>
    </source>
</evidence>
<dbReference type="InterPro" id="IPR051459">
    <property type="entry name" value="Cytochrome_c-type_DH"/>
</dbReference>
<dbReference type="InterPro" id="IPR036909">
    <property type="entry name" value="Cyt_c-like_dom_sf"/>
</dbReference>
<name>A0A7V2ZMB8_9BACT</name>
<keyword evidence="2 4" id="KW-0479">Metal-binding</keyword>
<reference evidence="7" key="1">
    <citation type="journal article" date="2020" name="mSystems">
        <title>Genome- and Community-Level Interaction Insights into Carbon Utilization and Element Cycling Functions of Hydrothermarchaeota in Hydrothermal Sediment.</title>
        <authorList>
            <person name="Zhou Z."/>
            <person name="Liu Y."/>
            <person name="Xu W."/>
            <person name="Pan J."/>
            <person name="Luo Z.H."/>
            <person name="Li M."/>
        </authorList>
    </citation>
    <scope>NUCLEOTIDE SEQUENCE [LARGE SCALE GENOMIC DNA]</scope>
    <source>
        <strain evidence="7">SpSt-479</strain>
    </source>
</reference>
<evidence type="ECO:0000256" key="1">
    <source>
        <dbReference type="ARBA" id="ARBA00022617"/>
    </source>
</evidence>
<evidence type="ECO:0000256" key="3">
    <source>
        <dbReference type="ARBA" id="ARBA00023004"/>
    </source>
</evidence>
<dbReference type="GO" id="GO:0009055">
    <property type="term" value="F:electron transfer activity"/>
    <property type="evidence" value="ECO:0007669"/>
    <property type="project" value="InterPro"/>
</dbReference>
<evidence type="ECO:0000256" key="5">
    <source>
        <dbReference type="SAM" id="Phobius"/>
    </source>
</evidence>
<feature type="domain" description="Cytochrome c" evidence="6">
    <location>
        <begin position="48"/>
        <end position="158"/>
    </location>
</feature>
<keyword evidence="5" id="KW-1133">Transmembrane helix</keyword>
<evidence type="ECO:0000256" key="2">
    <source>
        <dbReference type="ARBA" id="ARBA00022723"/>
    </source>
</evidence>
<keyword evidence="5" id="KW-0472">Membrane</keyword>
<accession>A0A7V2ZMB8</accession>
<gene>
    <name evidence="7" type="ORF">ENS31_13945</name>
</gene>
<dbReference type="PANTHER" id="PTHR35008">
    <property type="entry name" value="BLL4482 PROTEIN-RELATED"/>
    <property type="match status" value="1"/>
</dbReference>
<keyword evidence="3 4" id="KW-0408">Iron</keyword>